<dbReference type="InterPro" id="IPR011251">
    <property type="entry name" value="Luciferase-like_dom"/>
</dbReference>
<dbReference type="InterPro" id="IPR036661">
    <property type="entry name" value="Luciferase-like_sf"/>
</dbReference>
<dbReference type="SUPFAM" id="SSF51679">
    <property type="entry name" value="Bacterial luciferase-like"/>
    <property type="match status" value="1"/>
</dbReference>
<sequence length="367" mass="40270">MTVEFIGMIRTADTSEVRPRRGPAIDPDYTARFARAHEEAGFDRVLIGYHSWDADGFSVAAYAAAHTERLGLLLAHRPGFVAPTLAARKLATLDQFTGGRLALHVISGASETEQRRDGDYADKPARYRRTDEYLDIVKRVWAADEPIDHEGEFYRFQGARSDVKPVHGRLPIYFGGSSADAYRVGGRHADVYALWGEPLAETAEQIRAVRESAAGHGRDPDEVRFSVSFRPILADTDEQAWERAHRILAAINSRTSPDGAMLAFPPSERGVGSQRLLAAAEKGERHDRALWTATAKATGAAGNSTALVGSPETVARALLDYVDIGVTTLLIRGYEPLEDAVDYGRRLIPLVRAELERRDRPAAAAAR</sequence>
<dbReference type="InterPro" id="IPR050172">
    <property type="entry name" value="SsuD_RutA_monooxygenase"/>
</dbReference>
<evidence type="ECO:0000313" key="7">
    <source>
        <dbReference type="Proteomes" id="UP001500266"/>
    </source>
</evidence>
<feature type="domain" description="Luciferase-like" evidence="5">
    <location>
        <begin position="15"/>
        <end position="327"/>
    </location>
</feature>
<accession>A0ABP7YEY2</accession>
<evidence type="ECO:0000256" key="1">
    <source>
        <dbReference type="ARBA" id="ARBA00022630"/>
    </source>
</evidence>
<dbReference type="Pfam" id="PF00296">
    <property type="entry name" value="Bac_luciferase"/>
    <property type="match status" value="1"/>
</dbReference>
<reference evidence="7" key="1">
    <citation type="journal article" date="2019" name="Int. J. Syst. Evol. Microbiol.">
        <title>The Global Catalogue of Microorganisms (GCM) 10K type strain sequencing project: providing services to taxonomists for standard genome sequencing and annotation.</title>
        <authorList>
            <consortium name="The Broad Institute Genomics Platform"/>
            <consortium name="The Broad Institute Genome Sequencing Center for Infectious Disease"/>
            <person name="Wu L."/>
            <person name="Ma J."/>
        </authorList>
    </citation>
    <scope>NUCLEOTIDE SEQUENCE [LARGE SCALE GENOMIC DNA]</scope>
    <source>
        <strain evidence="7">JCM 17316</strain>
    </source>
</reference>
<dbReference type="Proteomes" id="UP001500266">
    <property type="component" value="Unassembled WGS sequence"/>
</dbReference>
<evidence type="ECO:0000256" key="4">
    <source>
        <dbReference type="ARBA" id="ARBA00023033"/>
    </source>
</evidence>
<name>A0ABP7YEY2_9ACTN</name>
<dbReference type="Gene3D" id="3.20.20.30">
    <property type="entry name" value="Luciferase-like domain"/>
    <property type="match status" value="1"/>
</dbReference>
<evidence type="ECO:0000259" key="5">
    <source>
        <dbReference type="Pfam" id="PF00296"/>
    </source>
</evidence>
<dbReference type="PANTHER" id="PTHR42847">
    <property type="entry name" value="ALKANESULFONATE MONOOXYGENASE"/>
    <property type="match status" value="1"/>
</dbReference>
<gene>
    <name evidence="6" type="ORF">GCM10022416_17610</name>
</gene>
<dbReference type="EMBL" id="BAABDO010000017">
    <property type="protein sequence ID" value="GAA4135214.1"/>
    <property type="molecule type" value="Genomic_DNA"/>
</dbReference>
<dbReference type="CDD" id="cd01094">
    <property type="entry name" value="Alkanesulfonate_monoxygenase"/>
    <property type="match status" value="1"/>
</dbReference>
<evidence type="ECO:0000256" key="3">
    <source>
        <dbReference type="ARBA" id="ARBA00023002"/>
    </source>
</evidence>
<keyword evidence="1" id="KW-0285">Flavoprotein</keyword>
<dbReference type="RefSeq" id="WP_345019231.1">
    <property type="nucleotide sequence ID" value="NZ_BAABDO010000017.1"/>
</dbReference>
<keyword evidence="4" id="KW-0503">Monooxygenase</keyword>
<keyword evidence="7" id="KW-1185">Reference proteome</keyword>
<comment type="caution">
    <text evidence="6">The sequence shown here is derived from an EMBL/GenBank/DDBJ whole genome shotgun (WGS) entry which is preliminary data.</text>
</comment>
<keyword evidence="3" id="KW-0560">Oxidoreductase</keyword>
<organism evidence="6 7">
    <name type="scientific">Actinomadura keratinilytica</name>
    <dbReference type="NCBI Taxonomy" id="547461"/>
    <lineage>
        <taxon>Bacteria</taxon>
        <taxon>Bacillati</taxon>
        <taxon>Actinomycetota</taxon>
        <taxon>Actinomycetes</taxon>
        <taxon>Streptosporangiales</taxon>
        <taxon>Thermomonosporaceae</taxon>
        <taxon>Actinomadura</taxon>
    </lineage>
</organism>
<protein>
    <submittedName>
        <fullName evidence="6">LLM class flavin-dependent oxidoreductase</fullName>
    </submittedName>
</protein>
<evidence type="ECO:0000313" key="6">
    <source>
        <dbReference type="EMBL" id="GAA4135214.1"/>
    </source>
</evidence>
<proteinExistence type="predicted"/>
<keyword evidence="2" id="KW-0288">FMN</keyword>
<dbReference type="PANTHER" id="PTHR42847:SF9">
    <property type="entry name" value="BLL6451 PROTEIN"/>
    <property type="match status" value="1"/>
</dbReference>
<evidence type="ECO:0000256" key="2">
    <source>
        <dbReference type="ARBA" id="ARBA00022643"/>
    </source>
</evidence>